<gene>
    <name evidence="1" type="ORF">E2562_028115</name>
</gene>
<dbReference type="Proteomes" id="UP000479710">
    <property type="component" value="Unassembled WGS sequence"/>
</dbReference>
<accession>A0A6G1C8K8</accession>
<name>A0A6G1C8K8_9ORYZ</name>
<dbReference type="EMBL" id="SPHZ02000010">
    <property type="protein sequence ID" value="KAF0896818.1"/>
    <property type="molecule type" value="Genomic_DNA"/>
</dbReference>
<protein>
    <submittedName>
        <fullName evidence="1">Uncharacterized protein</fullName>
    </submittedName>
</protein>
<dbReference type="AlphaFoldDB" id="A0A6G1C8K8"/>
<sequence length="73" mass="8162">MLAERKLLPQLCTEAYTQAAPAWSCPPQSATVETWSNHVLDDGGPAIHRATYNPMSFERRSLKHNVDEGKPQL</sequence>
<reference evidence="1 2" key="1">
    <citation type="submission" date="2019-11" db="EMBL/GenBank/DDBJ databases">
        <title>Whole genome sequence of Oryza granulata.</title>
        <authorList>
            <person name="Li W."/>
        </authorList>
    </citation>
    <scope>NUCLEOTIDE SEQUENCE [LARGE SCALE GENOMIC DNA]</scope>
    <source>
        <strain evidence="2">cv. Menghai</strain>
        <tissue evidence="1">Leaf</tissue>
    </source>
</reference>
<organism evidence="1 2">
    <name type="scientific">Oryza meyeriana var. granulata</name>
    <dbReference type="NCBI Taxonomy" id="110450"/>
    <lineage>
        <taxon>Eukaryota</taxon>
        <taxon>Viridiplantae</taxon>
        <taxon>Streptophyta</taxon>
        <taxon>Embryophyta</taxon>
        <taxon>Tracheophyta</taxon>
        <taxon>Spermatophyta</taxon>
        <taxon>Magnoliopsida</taxon>
        <taxon>Liliopsida</taxon>
        <taxon>Poales</taxon>
        <taxon>Poaceae</taxon>
        <taxon>BOP clade</taxon>
        <taxon>Oryzoideae</taxon>
        <taxon>Oryzeae</taxon>
        <taxon>Oryzinae</taxon>
        <taxon>Oryza</taxon>
        <taxon>Oryza meyeriana</taxon>
    </lineage>
</organism>
<evidence type="ECO:0000313" key="2">
    <source>
        <dbReference type="Proteomes" id="UP000479710"/>
    </source>
</evidence>
<proteinExistence type="predicted"/>
<comment type="caution">
    <text evidence="1">The sequence shown here is derived from an EMBL/GenBank/DDBJ whole genome shotgun (WGS) entry which is preliminary data.</text>
</comment>
<keyword evidence="2" id="KW-1185">Reference proteome</keyword>
<evidence type="ECO:0000313" key="1">
    <source>
        <dbReference type="EMBL" id="KAF0896818.1"/>
    </source>
</evidence>